<dbReference type="STRING" id="546275.FUSPEROL_02226"/>
<reference evidence="1 2" key="1">
    <citation type="submission" date="2010-02" db="EMBL/GenBank/DDBJ databases">
        <authorList>
            <person name="Weinstock G."/>
            <person name="Sodergren E."/>
            <person name="Clifton S."/>
            <person name="Fulton L."/>
            <person name="Fulton B."/>
            <person name="Courtney L."/>
            <person name="Fronick C."/>
            <person name="Harrison M."/>
            <person name="Strong C."/>
            <person name="Farmer C."/>
            <person name="Delahaunty K."/>
            <person name="Markovic C."/>
            <person name="Hall O."/>
            <person name="Minx P."/>
            <person name="Tomlinson C."/>
            <person name="Mitreva M."/>
            <person name="Nelson J."/>
            <person name="Hou S."/>
            <person name="Wollam A."/>
            <person name="Pepin K.H."/>
            <person name="Johnson M."/>
            <person name="Bhonagiri V."/>
            <person name="Zhang X."/>
            <person name="Suruliraj S."/>
            <person name="Warren W."/>
            <person name="Chinwalla A."/>
            <person name="Mardis E.R."/>
            <person name="Wilson R.K."/>
        </authorList>
    </citation>
    <scope>NUCLEOTIDE SEQUENCE [LARGE SCALE GENOMIC DNA]</scope>
    <source>
        <strain evidence="1 2">ATCC 33693</strain>
    </source>
</reference>
<evidence type="ECO:0000313" key="2">
    <source>
        <dbReference type="Proteomes" id="UP000003748"/>
    </source>
</evidence>
<evidence type="ECO:0000313" key="1">
    <source>
        <dbReference type="EMBL" id="EFE85868.1"/>
    </source>
</evidence>
<dbReference type="RefSeq" id="WP_005975128.1">
    <property type="nucleotide sequence ID" value="NZ_GG665898.1"/>
</dbReference>
<dbReference type="HOGENOM" id="CLU_1105880_0_0_0"/>
<dbReference type="EMBL" id="ACJY01000101">
    <property type="protein sequence ID" value="EFE85868.1"/>
    <property type="molecule type" value="Genomic_DNA"/>
</dbReference>
<gene>
    <name evidence="1" type="ORF">FUSPEROL_02226</name>
</gene>
<proteinExistence type="predicted"/>
<protein>
    <submittedName>
        <fullName evidence="1">Uncharacterized protein</fullName>
    </submittedName>
</protein>
<dbReference type="Proteomes" id="UP000003748">
    <property type="component" value="Unassembled WGS sequence"/>
</dbReference>
<dbReference type="AlphaFoldDB" id="D4CXM9"/>
<sequence>MKIDASKKENLKKMVEKYKDTFTFYRPNILIDLVDEIQTLLEFSFTIENYPMPKIILGDDIKPNDTTQSLDKDNGQIFIRLNRRSYHTQLESDNKRMFQSENVILASSPKFSKTIRIEERDNKKTEIPIREEMFFSDNEFIFTLKTKTLKQQFEILNILERTLNIYSKRITSNFVVVSGISNIKGIPKKDKDELETIEIYYQFRLKEVSSYNEYYLLEAFRIAFDYKEDKNENEDEDDSIYTEITDEILNKKRKKAKFLSIDKDVFSLTSFEAD</sequence>
<organism evidence="1 2">
    <name type="scientific">Fusobacterium periodonticum ATCC 33693</name>
    <dbReference type="NCBI Taxonomy" id="546275"/>
    <lineage>
        <taxon>Bacteria</taxon>
        <taxon>Fusobacteriati</taxon>
        <taxon>Fusobacteriota</taxon>
        <taxon>Fusobacteriia</taxon>
        <taxon>Fusobacteriales</taxon>
        <taxon>Fusobacteriaceae</taxon>
        <taxon>Fusobacterium</taxon>
    </lineage>
</organism>
<accession>D4CXM9</accession>
<dbReference type="GeneID" id="78420388"/>
<name>D4CXM9_9FUSO</name>
<comment type="caution">
    <text evidence="1">The sequence shown here is derived from an EMBL/GenBank/DDBJ whole genome shotgun (WGS) entry which is preliminary data.</text>
</comment>